<dbReference type="AlphaFoldDB" id="A0A933L135"/>
<protein>
    <submittedName>
        <fullName evidence="6">LacI family DNA-binding transcriptional regulator</fullName>
    </submittedName>
</protein>
<dbReference type="SUPFAM" id="SSF47413">
    <property type="entry name" value="lambda repressor-like DNA-binding domains"/>
    <property type="match status" value="1"/>
</dbReference>
<dbReference type="Gene3D" id="1.10.260.40">
    <property type="entry name" value="lambda repressor-like DNA-binding domains"/>
    <property type="match status" value="1"/>
</dbReference>
<keyword evidence="4" id="KW-0804">Transcription</keyword>
<sequence>MMDVARAAGVSQSSVSLVLNGMTGARISEATRHRVVAAARDLGYILPYMRRSLPQSFGQTIAYLADEISTTVFPVQNIDGARDAAWESGFLVSTHATRSNAELEAATIASIRRNPGLIGVIYATIFTRQVQLPAALEGVPVVLLNCYTATGHPVSVVPAEVVGGFNATDYLIKRGHRRIGLINGEPWMDASADRLIGYRQALATADIPFDAGLVLDGDWLPGSGRTHLPTLMSLPSPPTAVFCGNDMMALGAMQMAGELGLRVPEDLSIVGYDDQVVAGYTDPPLTTVLLPNYEMGRKAAELLIDIAVHGKPPHARIVKIDGPVMERRTVAAPPSR</sequence>
<dbReference type="CDD" id="cd01392">
    <property type="entry name" value="HTH_LacI"/>
    <property type="match status" value="1"/>
</dbReference>
<dbReference type="InterPro" id="IPR000843">
    <property type="entry name" value="HTH_LacI"/>
</dbReference>
<dbReference type="SUPFAM" id="SSF53822">
    <property type="entry name" value="Periplasmic binding protein-like I"/>
    <property type="match status" value="1"/>
</dbReference>
<comment type="caution">
    <text evidence="6">The sequence shown here is derived from an EMBL/GenBank/DDBJ whole genome shotgun (WGS) entry which is preliminary data.</text>
</comment>
<keyword evidence="3 6" id="KW-0238">DNA-binding</keyword>
<dbReference type="Proteomes" id="UP000782610">
    <property type="component" value="Unassembled WGS sequence"/>
</dbReference>
<evidence type="ECO:0000256" key="4">
    <source>
        <dbReference type="ARBA" id="ARBA00023163"/>
    </source>
</evidence>
<evidence type="ECO:0000256" key="2">
    <source>
        <dbReference type="ARBA" id="ARBA00023015"/>
    </source>
</evidence>
<dbReference type="PROSITE" id="PS50932">
    <property type="entry name" value="HTH_LACI_2"/>
    <property type="match status" value="1"/>
</dbReference>
<dbReference type="CDD" id="cd06288">
    <property type="entry name" value="PBP1_sucrose_transcription_regulator"/>
    <property type="match status" value="1"/>
</dbReference>
<dbReference type="PANTHER" id="PTHR30146:SF148">
    <property type="entry name" value="HTH-TYPE TRANSCRIPTIONAL REPRESSOR PURR-RELATED"/>
    <property type="match status" value="1"/>
</dbReference>
<dbReference type="SMART" id="SM00354">
    <property type="entry name" value="HTH_LACI"/>
    <property type="match status" value="1"/>
</dbReference>
<feature type="domain" description="HTH lacI-type" evidence="5">
    <location>
        <begin position="1"/>
        <end position="55"/>
    </location>
</feature>
<dbReference type="PROSITE" id="PS00356">
    <property type="entry name" value="HTH_LACI_1"/>
    <property type="match status" value="1"/>
</dbReference>
<evidence type="ECO:0000256" key="1">
    <source>
        <dbReference type="ARBA" id="ARBA00022491"/>
    </source>
</evidence>
<gene>
    <name evidence="6" type="ORF">HY834_05100</name>
</gene>
<dbReference type="Pfam" id="PF13377">
    <property type="entry name" value="Peripla_BP_3"/>
    <property type="match status" value="1"/>
</dbReference>
<accession>A0A933L135</accession>
<dbReference type="Pfam" id="PF00356">
    <property type="entry name" value="LacI"/>
    <property type="match status" value="1"/>
</dbReference>
<dbReference type="PANTHER" id="PTHR30146">
    <property type="entry name" value="LACI-RELATED TRANSCRIPTIONAL REPRESSOR"/>
    <property type="match status" value="1"/>
</dbReference>
<dbReference type="InterPro" id="IPR028082">
    <property type="entry name" value="Peripla_BP_I"/>
</dbReference>
<organism evidence="6 7">
    <name type="scientific">Devosia nanyangense</name>
    <dbReference type="NCBI Taxonomy" id="1228055"/>
    <lineage>
        <taxon>Bacteria</taxon>
        <taxon>Pseudomonadati</taxon>
        <taxon>Pseudomonadota</taxon>
        <taxon>Alphaproteobacteria</taxon>
        <taxon>Hyphomicrobiales</taxon>
        <taxon>Devosiaceae</taxon>
        <taxon>Devosia</taxon>
    </lineage>
</organism>
<dbReference type="GO" id="GO:0000976">
    <property type="term" value="F:transcription cis-regulatory region binding"/>
    <property type="evidence" value="ECO:0007669"/>
    <property type="project" value="TreeGrafter"/>
</dbReference>
<dbReference type="Gene3D" id="3.40.50.2300">
    <property type="match status" value="2"/>
</dbReference>
<keyword evidence="1" id="KW-0678">Repressor</keyword>
<proteinExistence type="predicted"/>
<dbReference type="EMBL" id="JACRAF010000016">
    <property type="protein sequence ID" value="MBI4921105.1"/>
    <property type="molecule type" value="Genomic_DNA"/>
</dbReference>
<dbReference type="GO" id="GO:0003700">
    <property type="term" value="F:DNA-binding transcription factor activity"/>
    <property type="evidence" value="ECO:0007669"/>
    <property type="project" value="TreeGrafter"/>
</dbReference>
<evidence type="ECO:0000313" key="6">
    <source>
        <dbReference type="EMBL" id="MBI4921105.1"/>
    </source>
</evidence>
<evidence type="ECO:0000259" key="5">
    <source>
        <dbReference type="PROSITE" id="PS50932"/>
    </source>
</evidence>
<dbReference type="InterPro" id="IPR010982">
    <property type="entry name" value="Lambda_DNA-bd_dom_sf"/>
</dbReference>
<evidence type="ECO:0000313" key="7">
    <source>
        <dbReference type="Proteomes" id="UP000782610"/>
    </source>
</evidence>
<dbReference type="InterPro" id="IPR046335">
    <property type="entry name" value="LacI/GalR-like_sensor"/>
</dbReference>
<evidence type="ECO:0000256" key="3">
    <source>
        <dbReference type="ARBA" id="ARBA00023125"/>
    </source>
</evidence>
<reference evidence="6" key="1">
    <citation type="submission" date="2020-07" db="EMBL/GenBank/DDBJ databases">
        <title>Huge and variable diversity of episymbiotic CPR bacteria and DPANN archaea in groundwater ecosystems.</title>
        <authorList>
            <person name="He C.Y."/>
            <person name="Keren R."/>
            <person name="Whittaker M."/>
            <person name="Farag I.F."/>
            <person name="Doudna J."/>
            <person name="Cate J.H.D."/>
            <person name="Banfield J.F."/>
        </authorList>
    </citation>
    <scope>NUCLEOTIDE SEQUENCE</scope>
    <source>
        <strain evidence="6">NC_groundwater_1586_Pr3_B-0.1um_66_15</strain>
    </source>
</reference>
<name>A0A933L135_9HYPH</name>
<keyword evidence="2" id="KW-0805">Transcription regulation</keyword>